<dbReference type="EMBL" id="ABJB010615979">
    <property type="status" value="NOT_ANNOTATED_CDS"/>
    <property type="molecule type" value="Genomic_DNA"/>
</dbReference>
<dbReference type="PaxDb" id="6945-B7PXM2"/>
<evidence type="ECO:0000313" key="3">
    <source>
        <dbReference type="EnsemblMetazoa" id="ISCW008539-PA"/>
    </source>
</evidence>
<dbReference type="InParanoid" id="B7PXM2"/>
<dbReference type="VEuPathDB" id="VectorBase:ISCI008539"/>
<feature type="region of interest" description="Disordered" evidence="1">
    <location>
        <begin position="17"/>
        <end position="63"/>
    </location>
</feature>
<name>B7PXM2_IXOSC</name>
<dbReference type="EMBL" id="DS815107">
    <property type="protein sequence ID" value="EEC11344.1"/>
    <property type="molecule type" value="Genomic_DNA"/>
</dbReference>
<proteinExistence type="predicted"/>
<evidence type="ECO:0000313" key="4">
    <source>
        <dbReference type="Proteomes" id="UP000001555"/>
    </source>
</evidence>
<gene>
    <name evidence="2" type="ORF">IscW_ISCW008539</name>
</gene>
<protein>
    <submittedName>
        <fullName evidence="2 3">Uncharacterized protein</fullName>
    </submittedName>
</protein>
<dbReference type="AlphaFoldDB" id="B7PXM2"/>
<dbReference type="HOGENOM" id="CLU_2064042_0_0_1"/>
<reference evidence="3" key="2">
    <citation type="submission" date="2020-05" db="UniProtKB">
        <authorList>
            <consortium name="EnsemblMetazoa"/>
        </authorList>
    </citation>
    <scope>IDENTIFICATION</scope>
    <source>
        <strain evidence="3">wikel</strain>
    </source>
</reference>
<keyword evidence="4" id="KW-1185">Reference proteome</keyword>
<organism>
    <name type="scientific">Ixodes scapularis</name>
    <name type="common">Black-legged tick</name>
    <name type="synonym">Deer tick</name>
    <dbReference type="NCBI Taxonomy" id="6945"/>
    <lineage>
        <taxon>Eukaryota</taxon>
        <taxon>Metazoa</taxon>
        <taxon>Ecdysozoa</taxon>
        <taxon>Arthropoda</taxon>
        <taxon>Chelicerata</taxon>
        <taxon>Arachnida</taxon>
        <taxon>Acari</taxon>
        <taxon>Parasitiformes</taxon>
        <taxon>Ixodida</taxon>
        <taxon>Ixodoidea</taxon>
        <taxon>Ixodidae</taxon>
        <taxon>Ixodinae</taxon>
        <taxon>Ixodes</taxon>
    </lineage>
</organism>
<feature type="compositionally biased region" description="Polar residues" evidence="1">
    <location>
        <begin position="45"/>
        <end position="57"/>
    </location>
</feature>
<accession>B7PXM2</accession>
<dbReference type="EnsemblMetazoa" id="ISCW008539-RA">
    <property type="protein sequence ID" value="ISCW008539-PA"/>
    <property type="gene ID" value="ISCW008539"/>
</dbReference>
<dbReference type="Proteomes" id="UP000001555">
    <property type="component" value="Unassembled WGS sequence"/>
</dbReference>
<evidence type="ECO:0000256" key="1">
    <source>
        <dbReference type="SAM" id="MobiDB-lite"/>
    </source>
</evidence>
<evidence type="ECO:0000313" key="2">
    <source>
        <dbReference type="EMBL" id="EEC11344.1"/>
    </source>
</evidence>
<dbReference type="VEuPathDB" id="VectorBase:ISCW008539"/>
<reference evidence="2 4" key="1">
    <citation type="submission" date="2008-03" db="EMBL/GenBank/DDBJ databases">
        <title>Annotation of Ixodes scapularis.</title>
        <authorList>
            <consortium name="Ixodes scapularis Genome Project Consortium"/>
            <person name="Caler E."/>
            <person name="Hannick L.I."/>
            <person name="Bidwell S."/>
            <person name="Joardar V."/>
            <person name="Thiagarajan M."/>
            <person name="Amedeo P."/>
            <person name="Galinsky K.J."/>
            <person name="Schobel S."/>
            <person name="Inman J."/>
            <person name="Hostetler J."/>
            <person name="Miller J."/>
            <person name="Hammond M."/>
            <person name="Megy K."/>
            <person name="Lawson D."/>
            <person name="Kodira C."/>
            <person name="Sutton G."/>
            <person name="Meyer J."/>
            <person name="Hill C.A."/>
            <person name="Birren B."/>
            <person name="Nene V."/>
            <person name="Collins F."/>
            <person name="Alarcon-Chaidez F."/>
            <person name="Wikel S."/>
            <person name="Strausberg R."/>
        </authorList>
    </citation>
    <scope>NUCLEOTIDE SEQUENCE [LARGE SCALE GENOMIC DNA]</scope>
    <source>
        <strain evidence="4">Wikel</strain>
        <strain evidence="2">Wikel colony</strain>
    </source>
</reference>
<sequence length="119" mass="13699">MFLPYLRHCNQSGCIDPRIDNETRPFGRGRRKTTIYDTGRKKESPSIQVRWSTSGKAPNNKEPLLDQQIHRDHTSSRQPLGMSDVQESTCTQCRREIFLTMENLPAQKRPFKSPAAVEP</sequence>